<dbReference type="Proteomes" id="UP000243525">
    <property type="component" value="Unassembled WGS sequence"/>
</dbReference>
<dbReference type="PANTHER" id="PTHR11063:SF8">
    <property type="entry name" value="DELTA-1-PYRROLINE-5-CARBOXYLATE SYNTHASE"/>
    <property type="match status" value="1"/>
</dbReference>
<dbReference type="UniPathway" id="UPA00098">
    <property type="reaction ID" value="UER00360"/>
</dbReference>
<keyword evidence="3 7" id="KW-0641">Proline biosynthesis</keyword>
<evidence type="ECO:0000313" key="8">
    <source>
        <dbReference type="EMBL" id="PTN08555.1"/>
    </source>
</evidence>
<dbReference type="EC" id="1.2.1.41" evidence="7"/>
<dbReference type="InterPro" id="IPR000965">
    <property type="entry name" value="GPR_dom"/>
</dbReference>
<evidence type="ECO:0000256" key="2">
    <source>
        <dbReference type="ARBA" id="ARBA00022605"/>
    </source>
</evidence>
<dbReference type="AlphaFoldDB" id="A0A2T5C1N9"/>
<keyword evidence="2 7" id="KW-0028">Amino-acid biosynthesis</keyword>
<dbReference type="PROSITE" id="PS01223">
    <property type="entry name" value="PROA"/>
    <property type="match status" value="1"/>
</dbReference>
<dbReference type="InterPro" id="IPR016161">
    <property type="entry name" value="Ald_DH/histidinol_DH"/>
</dbReference>
<sequence length="415" mass="45013">MEVKQQLKRTLKASRSLNLLTVEQTNAVLADVAEAAIANTDAILSENNKDLARMDPTDPKYDRLQLSAERIAGIAADIRNVASLPSPLGRVLSETVRPNGMRIQKVSVAFGVIGIIYEARPNVTFDVFSLCLKSGNACVLKGGSDAIDSNTAIVKVIHAVLEKHGIDKNILTLLPADRAATAEILNAQGYVDLIIPRGSQGLIEFVRKNATIPVIETGAGICHTYFDEFGDTAKGKAIVNNAKTRRVSVCNALDCLIIHDSRLADLPEICSKLAESKVVVYADEQAHNALEGSYPSTLLEWANDESFGTEFLDYKMSVKTVASFDEALDHIATYSSKHSEAIVTENAERQDLFRKLVDASSVYCNVSTAFTDGAQFGLGAEIGISTQKLHARGPMALEELTSYKWLIDGEGQIRD</sequence>
<organism evidence="8 9">
    <name type="scientific">Mangrovibacterium marinum</name>
    <dbReference type="NCBI Taxonomy" id="1639118"/>
    <lineage>
        <taxon>Bacteria</taxon>
        <taxon>Pseudomonadati</taxon>
        <taxon>Bacteroidota</taxon>
        <taxon>Bacteroidia</taxon>
        <taxon>Marinilabiliales</taxon>
        <taxon>Prolixibacteraceae</taxon>
        <taxon>Mangrovibacterium</taxon>
    </lineage>
</organism>
<keyword evidence="4 7" id="KW-0521">NADP</keyword>
<comment type="subcellular location">
    <subcellularLocation>
        <location evidence="7">Cytoplasm</location>
    </subcellularLocation>
</comment>
<dbReference type="GO" id="GO:0004350">
    <property type="term" value="F:glutamate-5-semialdehyde dehydrogenase activity"/>
    <property type="evidence" value="ECO:0007669"/>
    <property type="project" value="UniProtKB-UniRule"/>
</dbReference>
<dbReference type="InterPro" id="IPR016162">
    <property type="entry name" value="Ald_DH_N"/>
</dbReference>
<evidence type="ECO:0000256" key="7">
    <source>
        <dbReference type="HAMAP-Rule" id="MF_00412"/>
    </source>
</evidence>
<evidence type="ECO:0000256" key="5">
    <source>
        <dbReference type="ARBA" id="ARBA00023002"/>
    </source>
</evidence>
<comment type="similarity">
    <text evidence="7">Belongs to the gamma-glutamyl phosphate reductase family.</text>
</comment>
<proteinExistence type="inferred from homology"/>
<dbReference type="SUPFAM" id="SSF53720">
    <property type="entry name" value="ALDH-like"/>
    <property type="match status" value="1"/>
</dbReference>
<evidence type="ECO:0000256" key="4">
    <source>
        <dbReference type="ARBA" id="ARBA00022857"/>
    </source>
</evidence>
<dbReference type="OrthoDB" id="9809970at2"/>
<dbReference type="GO" id="GO:0005737">
    <property type="term" value="C:cytoplasm"/>
    <property type="evidence" value="ECO:0007669"/>
    <property type="project" value="UniProtKB-SubCell"/>
</dbReference>
<dbReference type="Gene3D" id="3.40.309.10">
    <property type="entry name" value="Aldehyde Dehydrogenase, Chain A, domain 2"/>
    <property type="match status" value="1"/>
</dbReference>
<evidence type="ECO:0000256" key="6">
    <source>
        <dbReference type="ARBA" id="ARBA00049024"/>
    </source>
</evidence>
<accession>A0A2T5C1N9</accession>
<comment type="caution">
    <text evidence="8">The sequence shown here is derived from an EMBL/GenBank/DDBJ whole genome shotgun (WGS) entry which is preliminary data.</text>
</comment>
<keyword evidence="5 7" id="KW-0560">Oxidoreductase</keyword>
<dbReference type="EMBL" id="QAAD01000008">
    <property type="protein sequence ID" value="PTN08555.1"/>
    <property type="molecule type" value="Genomic_DNA"/>
</dbReference>
<dbReference type="PANTHER" id="PTHR11063">
    <property type="entry name" value="GLUTAMATE SEMIALDEHYDE DEHYDROGENASE"/>
    <property type="match status" value="1"/>
</dbReference>
<dbReference type="GO" id="GO:0050661">
    <property type="term" value="F:NADP binding"/>
    <property type="evidence" value="ECO:0007669"/>
    <property type="project" value="InterPro"/>
</dbReference>
<dbReference type="RefSeq" id="WP_107822361.1">
    <property type="nucleotide sequence ID" value="NZ_OY782574.1"/>
</dbReference>
<dbReference type="InterPro" id="IPR012134">
    <property type="entry name" value="Glu-5-SA_DH"/>
</dbReference>
<dbReference type="GO" id="GO:0055129">
    <property type="term" value="P:L-proline biosynthetic process"/>
    <property type="evidence" value="ECO:0007669"/>
    <property type="project" value="UniProtKB-UniRule"/>
</dbReference>
<keyword evidence="7" id="KW-0963">Cytoplasm</keyword>
<dbReference type="CDD" id="cd07079">
    <property type="entry name" value="ALDH_F18-19_ProA-GPR"/>
    <property type="match status" value="1"/>
</dbReference>
<dbReference type="NCBIfam" id="NF001221">
    <property type="entry name" value="PRK00197.1"/>
    <property type="match status" value="1"/>
</dbReference>
<evidence type="ECO:0000256" key="1">
    <source>
        <dbReference type="ARBA" id="ARBA00004985"/>
    </source>
</evidence>
<comment type="catalytic activity">
    <reaction evidence="6 7">
        <text>L-glutamate 5-semialdehyde + phosphate + NADP(+) = L-glutamyl 5-phosphate + NADPH + H(+)</text>
        <dbReference type="Rhea" id="RHEA:19541"/>
        <dbReference type="ChEBI" id="CHEBI:15378"/>
        <dbReference type="ChEBI" id="CHEBI:43474"/>
        <dbReference type="ChEBI" id="CHEBI:57783"/>
        <dbReference type="ChEBI" id="CHEBI:58066"/>
        <dbReference type="ChEBI" id="CHEBI:58274"/>
        <dbReference type="ChEBI" id="CHEBI:58349"/>
        <dbReference type="EC" id="1.2.1.41"/>
    </reaction>
</comment>
<evidence type="ECO:0000313" key="9">
    <source>
        <dbReference type="Proteomes" id="UP000243525"/>
    </source>
</evidence>
<dbReference type="PIRSF" id="PIRSF000151">
    <property type="entry name" value="GPR"/>
    <property type="match status" value="1"/>
</dbReference>
<comment type="pathway">
    <text evidence="1 7">Amino-acid biosynthesis; L-proline biosynthesis; L-glutamate 5-semialdehyde from L-glutamate: step 2/2.</text>
</comment>
<dbReference type="NCBIfam" id="TIGR00407">
    <property type="entry name" value="proA"/>
    <property type="match status" value="1"/>
</dbReference>
<name>A0A2T5C1N9_9BACT</name>
<gene>
    <name evidence="7" type="primary">proA</name>
    <name evidence="8" type="ORF">C8N47_108112</name>
</gene>
<dbReference type="InterPro" id="IPR020593">
    <property type="entry name" value="G-glutamylP_reductase_CS"/>
</dbReference>
<comment type="function">
    <text evidence="7">Catalyzes the NADPH-dependent reduction of L-glutamate 5-phosphate into L-glutamate 5-semialdehyde and phosphate. The product spontaneously undergoes cyclization to form 1-pyrroline-5-carboxylate.</text>
</comment>
<protein>
    <recommendedName>
        <fullName evidence="7">Gamma-glutamyl phosphate reductase</fullName>
        <shortName evidence="7">GPR</shortName>
        <ecNumber evidence="7">1.2.1.41</ecNumber>
    </recommendedName>
    <alternativeName>
        <fullName evidence="7">Glutamate-5-semialdehyde dehydrogenase</fullName>
    </alternativeName>
    <alternativeName>
        <fullName evidence="7">Glutamyl-gamma-semialdehyde dehydrogenase</fullName>
        <shortName evidence="7">GSA dehydrogenase</shortName>
    </alternativeName>
</protein>
<dbReference type="InterPro" id="IPR016163">
    <property type="entry name" value="Ald_DH_C"/>
</dbReference>
<evidence type="ECO:0000256" key="3">
    <source>
        <dbReference type="ARBA" id="ARBA00022650"/>
    </source>
</evidence>
<keyword evidence="9" id="KW-1185">Reference proteome</keyword>
<dbReference type="Gene3D" id="3.40.605.10">
    <property type="entry name" value="Aldehyde Dehydrogenase, Chain A, domain 1"/>
    <property type="match status" value="1"/>
</dbReference>
<reference evidence="8 9" key="1">
    <citation type="submission" date="2018-04" db="EMBL/GenBank/DDBJ databases">
        <title>Genomic Encyclopedia of Archaeal and Bacterial Type Strains, Phase II (KMG-II): from individual species to whole genera.</title>
        <authorList>
            <person name="Goeker M."/>
        </authorList>
    </citation>
    <scope>NUCLEOTIDE SEQUENCE [LARGE SCALE GENOMIC DNA]</scope>
    <source>
        <strain evidence="8 9">DSM 28823</strain>
    </source>
</reference>
<dbReference type="HAMAP" id="MF_00412">
    <property type="entry name" value="ProA"/>
    <property type="match status" value="1"/>
</dbReference>